<gene>
    <name evidence="3" type="ORF">VTHSUH11_00510</name>
</gene>
<dbReference type="EMBL" id="PPDF01000001">
    <property type="protein sequence ID" value="PQL26127.1"/>
    <property type="molecule type" value="Genomic_DNA"/>
</dbReference>
<dbReference type="STRING" id="1110546.GCA_001078375_00528"/>
<evidence type="ECO:0000259" key="2">
    <source>
        <dbReference type="Pfam" id="PF00850"/>
    </source>
</evidence>
<dbReference type="GO" id="GO:0004407">
    <property type="term" value="F:histone deacetylase activity"/>
    <property type="evidence" value="ECO:0007669"/>
    <property type="project" value="TreeGrafter"/>
</dbReference>
<proteinExistence type="inferred from homology"/>
<dbReference type="InterPro" id="IPR023801">
    <property type="entry name" value="His_deacetylse_dom"/>
</dbReference>
<organism evidence="3 4">
    <name type="scientific">Veillonella tobetsuensis</name>
    <dbReference type="NCBI Taxonomy" id="1110546"/>
    <lineage>
        <taxon>Bacteria</taxon>
        <taxon>Bacillati</taxon>
        <taxon>Bacillota</taxon>
        <taxon>Negativicutes</taxon>
        <taxon>Veillonellales</taxon>
        <taxon>Veillonellaceae</taxon>
        <taxon>Veillonella</taxon>
    </lineage>
</organism>
<dbReference type="Gene3D" id="3.40.800.20">
    <property type="entry name" value="Histone deacetylase domain"/>
    <property type="match status" value="1"/>
</dbReference>
<evidence type="ECO:0000256" key="1">
    <source>
        <dbReference type="ARBA" id="ARBA00005947"/>
    </source>
</evidence>
<dbReference type="RefSeq" id="WP_105092255.1">
    <property type="nucleotide sequence ID" value="NZ_PPDF01000001.1"/>
</dbReference>
<name>A0A2S7ZSJ8_9FIRM</name>
<dbReference type="Proteomes" id="UP000238877">
    <property type="component" value="Unassembled WGS sequence"/>
</dbReference>
<dbReference type="PANTHER" id="PTHR10625">
    <property type="entry name" value="HISTONE DEACETYLASE HDAC1-RELATED"/>
    <property type="match status" value="1"/>
</dbReference>
<dbReference type="InterPro" id="IPR023696">
    <property type="entry name" value="Ureohydrolase_dom_sf"/>
</dbReference>
<sequence>MWNHKDSYRVRNGIVPASAIEHSSLGLVFFPAFDWKISATHPERQERLLYTRDQIVEEGLLDVPNIREYNPIVADWDVIERVHVGAPDLQSWVTDAHRVSAGGAIAAADAVLQGEVDRAFALVRPPGHHAMAMVHGIRGFCTINIEAVMVQHIRQTYGVKRVAIVDTDVHHGDGSQDVFYHDPDTLYISFHQDGRTLYPGTGFMDEFGGPQAIGANIDIPLPPGTGDEGLLKVMRELVLPILHEFKPDIVINSAGQDNHFSDPLANMNVTAKGYAELVDLLQADVAVLEGGYSVQEALPYVNTGIILSMSGLDYSRVIEPNYVEQHQSANVTKYIDDLIVKWKQQWARRDEIAREALVGHTDRWVHDYSVYYDESGVQEQRRETVRLYEDKIGWHSIESYGNYGPYAKQSVYAMFIPWQADDATREEAFTEARKAQQRGGLQRYVVVDPLGSGQIELKGK</sequence>
<comment type="similarity">
    <text evidence="1">Belongs to the histone deacetylase family.</text>
</comment>
<dbReference type="GO" id="GO:0040029">
    <property type="term" value="P:epigenetic regulation of gene expression"/>
    <property type="evidence" value="ECO:0007669"/>
    <property type="project" value="TreeGrafter"/>
</dbReference>
<dbReference type="AlphaFoldDB" id="A0A2S7ZSJ8"/>
<dbReference type="InterPro" id="IPR000286">
    <property type="entry name" value="HDACs"/>
</dbReference>
<dbReference type="Pfam" id="PF00850">
    <property type="entry name" value="Hist_deacetyl"/>
    <property type="match status" value="1"/>
</dbReference>
<dbReference type="SUPFAM" id="SSF52768">
    <property type="entry name" value="Arginase/deacetylase"/>
    <property type="match status" value="1"/>
</dbReference>
<feature type="domain" description="Histone deacetylase" evidence="2">
    <location>
        <begin position="94"/>
        <end position="296"/>
    </location>
</feature>
<protein>
    <submittedName>
        <fullName evidence="3">Histone deacetylase</fullName>
    </submittedName>
</protein>
<dbReference type="InterPro" id="IPR037138">
    <property type="entry name" value="His_deacetylse_dom_sf"/>
</dbReference>
<accession>A0A2S7ZSJ8</accession>
<dbReference type="CDD" id="cd09992">
    <property type="entry name" value="HDAC_classII"/>
    <property type="match status" value="1"/>
</dbReference>
<evidence type="ECO:0000313" key="3">
    <source>
        <dbReference type="EMBL" id="PQL26127.1"/>
    </source>
</evidence>
<comment type="caution">
    <text evidence="3">The sequence shown here is derived from an EMBL/GenBank/DDBJ whole genome shotgun (WGS) entry which is preliminary data.</text>
</comment>
<reference evidence="3 4" key="1">
    <citation type="submission" date="2018-01" db="EMBL/GenBank/DDBJ databases">
        <title>Draft genome sequences of clinical isolates and type strains of oral Veillonella including Veillonella infantum sp., nov.</title>
        <authorList>
            <person name="Mashima I."/>
            <person name="Liao Y.-C."/>
            <person name="Sabharwal A."/>
            <person name="Haase E.M."/>
            <person name="Nakazawa F."/>
            <person name="Scannapieco F.A."/>
        </authorList>
    </citation>
    <scope>NUCLEOTIDE SEQUENCE [LARGE SCALE GENOMIC DNA]</scope>
    <source>
        <strain evidence="3 4">Y6</strain>
    </source>
</reference>
<dbReference type="PANTHER" id="PTHR10625:SF10">
    <property type="entry name" value="HISTONE DEACETYLASE HDAC1"/>
    <property type="match status" value="1"/>
</dbReference>
<dbReference type="PRINTS" id="PR01270">
    <property type="entry name" value="HDASUPER"/>
</dbReference>
<evidence type="ECO:0000313" key="4">
    <source>
        <dbReference type="Proteomes" id="UP000238877"/>
    </source>
</evidence>